<dbReference type="EMBL" id="AZMM01001243">
    <property type="protein sequence ID" value="ETJ44759.1"/>
    <property type="molecule type" value="Genomic_DNA"/>
</dbReference>
<evidence type="ECO:0000313" key="1">
    <source>
        <dbReference type="EMBL" id="ETJ44759.1"/>
    </source>
</evidence>
<gene>
    <name evidence="1" type="ORF">Q604_UNBC01243G0001</name>
</gene>
<protein>
    <submittedName>
        <fullName evidence="1">Uncharacterized protein</fullName>
    </submittedName>
</protein>
<proteinExistence type="predicted"/>
<dbReference type="AlphaFoldDB" id="W1YU89"/>
<accession>W1YU89</accession>
<name>W1YU89_9ZZZZ</name>
<feature type="non-terminal residue" evidence="1">
    <location>
        <position position="43"/>
    </location>
</feature>
<sequence length="43" mass="4850">MINNHMLRIGALFLLTVLSYGFYNAYLPITDPVESNYVLSAIT</sequence>
<organism evidence="1">
    <name type="scientific">human gut metagenome</name>
    <dbReference type="NCBI Taxonomy" id="408170"/>
    <lineage>
        <taxon>unclassified sequences</taxon>
        <taxon>metagenomes</taxon>
        <taxon>organismal metagenomes</taxon>
    </lineage>
</organism>
<reference evidence="1" key="1">
    <citation type="submission" date="2013-12" db="EMBL/GenBank/DDBJ databases">
        <title>A Varibaculum cambriense genome reconstructed from a premature infant gut community with otherwise low bacterial novelty that shifts toward anaerobic metabolism during the third week of life.</title>
        <authorList>
            <person name="Brown C.T."/>
            <person name="Sharon I."/>
            <person name="Thomas B.C."/>
            <person name="Castelle C.J."/>
            <person name="Morowitz M.J."/>
            <person name="Banfield J.F."/>
        </authorList>
    </citation>
    <scope>NUCLEOTIDE SEQUENCE</scope>
</reference>
<comment type="caution">
    <text evidence="1">The sequence shown here is derived from an EMBL/GenBank/DDBJ whole genome shotgun (WGS) entry which is preliminary data.</text>
</comment>